<evidence type="ECO:0008006" key="4">
    <source>
        <dbReference type="Google" id="ProtNLM"/>
    </source>
</evidence>
<dbReference type="EMBL" id="CP113528">
    <property type="protein sequence ID" value="WDV09202.1"/>
    <property type="molecule type" value="Genomic_DNA"/>
</dbReference>
<reference evidence="2" key="1">
    <citation type="submission" date="2022-11" db="EMBL/GenBank/DDBJ databases">
        <title>Lysinibacillus irui.</title>
        <authorList>
            <person name="Akintayo S.O."/>
        </authorList>
    </citation>
    <scope>NUCLEOTIDE SEQUENCE</scope>
    <source>
        <strain evidence="2">IRB4-01</strain>
        <plasmid evidence="2">unnamed</plasmid>
    </source>
</reference>
<feature type="region of interest" description="Disordered" evidence="1">
    <location>
        <begin position="275"/>
        <end position="308"/>
    </location>
</feature>
<dbReference type="KEGG" id="liu:OU989_23225"/>
<keyword evidence="2" id="KW-0614">Plasmid</keyword>
<evidence type="ECO:0000313" key="3">
    <source>
        <dbReference type="Proteomes" id="UP001219585"/>
    </source>
</evidence>
<dbReference type="Proteomes" id="UP001219585">
    <property type="component" value="Plasmid unnamed"/>
</dbReference>
<accession>A0AAJ5RS05</accession>
<feature type="region of interest" description="Disordered" evidence="1">
    <location>
        <begin position="232"/>
        <end position="259"/>
    </location>
</feature>
<dbReference type="PANTHER" id="PTHR41248">
    <property type="entry name" value="NORD PROTEIN"/>
    <property type="match status" value="1"/>
</dbReference>
<dbReference type="RefSeq" id="WP_274797425.1">
    <property type="nucleotide sequence ID" value="NZ_CP113528.1"/>
</dbReference>
<geneLocation type="plasmid" evidence="2 3">
    <name>unnamed</name>
</geneLocation>
<dbReference type="PANTHER" id="PTHR41248:SF1">
    <property type="entry name" value="NORD PROTEIN"/>
    <property type="match status" value="1"/>
</dbReference>
<evidence type="ECO:0000256" key="1">
    <source>
        <dbReference type="SAM" id="MobiDB-lite"/>
    </source>
</evidence>
<gene>
    <name evidence="2" type="ORF">OU989_23225</name>
</gene>
<name>A0AAJ5RS05_9BACI</name>
<organism evidence="2 3">
    <name type="scientific">Lysinibacillus irui</name>
    <dbReference type="NCBI Taxonomy" id="2998077"/>
    <lineage>
        <taxon>Bacteria</taxon>
        <taxon>Bacillati</taxon>
        <taxon>Bacillota</taxon>
        <taxon>Bacilli</taxon>
        <taxon>Bacillales</taxon>
        <taxon>Bacillaceae</taxon>
        <taxon>Lysinibacillus</taxon>
    </lineage>
</organism>
<proteinExistence type="predicted"/>
<feature type="compositionally biased region" description="Basic and acidic residues" evidence="1">
    <location>
        <begin position="293"/>
        <end position="308"/>
    </location>
</feature>
<dbReference type="SUPFAM" id="SSF53300">
    <property type="entry name" value="vWA-like"/>
    <property type="match status" value="1"/>
</dbReference>
<protein>
    <recommendedName>
        <fullName evidence="4">VWFA domain-containing protein</fullName>
    </recommendedName>
</protein>
<sequence>MSSLNVKLKEVKGRRLHRYLRKKFNRRDFDFDWTDFSTAYFDGKTIFVKYDVHKPNKLFSEAEIHILHLGFAYHEMGHKLYDIVSDFKEWILSNSSEDKVEWEKNTKWPKNIVHTWGNLALDGRLERFLRIDYPFTIDEIDYLNYEWAYPPSPEERRGESKVNDFLEMYGRRCLEMEDLEGWHSDVVSLMDQYQPLLDESFTQTSTIDCLNKSKEHLTAVWPTLYQWIQEEEQEPASISSNTSKEADLENSEWATSDEVKNNVQRILDKLKDMFNGAESPHNESIDNDDNNIEDGKEDGLEDNLKPKENTIQIIFPENTQPRTKPDFKRLIANTEKEVENTHQQAHEELKEDEIIESPIAVMVNNTPINDTVKECSYDHKNEAVFDEMVISNRRQIFALEKALQVILAPIPEIRSKNQKRGRLRPHSVWRAVYCDDDNIRTKINRGSPKEDASISLMVDISYSTTSMCGTQKQVITEMKEALSVVLSAAHNIKLPSKAFAFTSDFATNDTFIYHLKPNDHLLKPQHKGAIGGLRPEMGNRDVIALQYLLNQVKDRKESIRLAFMISDGAPNFYENESEETIKEMVKSANKNGVDVFCIFVGNDNWGYQCAKRMYGNRVIRSKSGLASDLKRHLIKVLSLRRGL</sequence>
<dbReference type="Gene3D" id="3.40.50.410">
    <property type="entry name" value="von Willebrand factor, type A domain"/>
    <property type="match status" value="1"/>
</dbReference>
<evidence type="ECO:0000313" key="2">
    <source>
        <dbReference type="EMBL" id="WDV09202.1"/>
    </source>
</evidence>
<dbReference type="InterPro" id="IPR051928">
    <property type="entry name" value="NorD/CobT"/>
</dbReference>
<dbReference type="AlphaFoldDB" id="A0AAJ5RS05"/>
<dbReference type="InterPro" id="IPR036465">
    <property type="entry name" value="vWFA_dom_sf"/>
</dbReference>